<reference evidence="1" key="2">
    <citation type="journal article" date="2022" name="Microbiol. Resour. Announc.">
        <title>Whole-Genome Sequence of Entomortierella parvispora E1425, a Mucoromycotan Fungus Associated with Burkholderiaceae-Related Endosymbiotic Bacteria.</title>
        <authorList>
            <person name="Herlambang A."/>
            <person name="Guo Y."/>
            <person name="Takashima Y."/>
            <person name="Narisawa K."/>
            <person name="Ohta H."/>
            <person name="Nishizawa T."/>
        </authorList>
    </citation>
    <scope>NUCLEOTIDE SEQUENCE</scope>
    <source>
        <strain evidence="1">E1425</strain>
    </source>
</reference>
<evidence type="ECO:0000313" key="1">
    <source>
        <dbReference type="EMBL" id="GJJ76771.1"/>
    </source>
</evidence>
<dbReference type="EMBL" id="BQFW01000012">
    <property type="protein sequence ID" value="GJJ76771.1"/>
    <property type="molecule type" value="Genomic_DNA"/>
</dbReference>
<name>A0A9P3HHP0_9FUNG</name>
<comment type="caution">
    <text evidence="1">The sequence shown here is derived from an EMBL/GenBank/DDBJ whole genome shotgun (WGS) entry which is preliminary data.</text>
</comment>
<dbReference type="OrthoDB" id="2338606at2759"/>
<protein>
    <submittedName>
        <fullName evidence="1">Uncharacterized protein</fullName>
    </submittedName>
</protein>
<organism evidence="1 2">
    <name type="scientific">Entomortierella parvispora</name>
    <dbReference type="NCBI Taxonomy" id="205924"/>
    <lineage>
        <taxon>Eukaryota</taxon>
        <taxon>Fungi</taxon>
        <taxon>Fungi incertae sedis</taxon>
        <taxon>Mucoromycota</taxon>
        <taxon>Mortierellomycotina</taxon>
        <taxon>Mortierellomycetes</taxon>
        <taxon>Mortierellales</taxon>
        <taxon>Mortierellaceae</taxon>
        <taxon>Entomortierella</taxon>
    </lineage>
</organism>
<sequence length="167" mass="18977">MVNLILCTCERLVSIKADMVEVRDVVCPCSSSSLPSSSLFSCLQAQCQSDTSLPWVCKDLQEWRIGITVGSVGDEVTETVRLSRLIFARLAGLTKLRRLVVQFSIRDDLLKLEFRLDRGLEQLKTLQHLESISCLPQLSEEDSTWVMDTFPRYQQYVESAWDSPDTI</sequence>
<keyword evidence="2" id="KW-1185">Reference proteome</keyword>
<accession>A0A9P3HHP0</accession>
<dbReference type="Proteomes" id="UP000827284">
    <property type="component" value="Unassembled WGS sequence"/>
</dbReference>
<evidence type="ECO:0000313" key="2">
    <source>
        <dbReference type="Proteomes" id="UP000827284"/>
    </source>
</evidence>
<reference evidence="1" key="1">
    <citation type="submission" date="2021-11" db="EMBL/GenBank/DDBJ databases">
        <authorList>
            <person name="Herlambang A."/>
            <person name="Guo Y."/>
            <person name="Takashima Y."/>
            <person name="Nishizawa T."/>
        </authorList>
    </citation>
    <scope>NUCLEOTIDE SEQUENCE</scope>
    <source>
        <strain evidence="1">E1425</strain>
    </source>
</reference>
<proteinExistence type="predicted"/>
<dbReference type="AlphaFoldDB" id="A0A9P3HHP0"/>
<gene>
    <name evidence="1" type="ORF">EMPS_09130</name>
</gene>